<evidence type="ECO:0000256" key="1">
    <source>
        <dbReference type="ARBA" id="ARBA00004323"/>
    </source>
</evidence>
<dbReference type="UniPathway" id="UPA00378"/>
<dbReference type="GO" id="GO:0032580">
    <property type="term" value="C:Golgi cisterna membrane"/>
    <property type="evidence" value="ECO:0007669"/>
    <property type="project" value="UniProtKB-SubCell"/>
</dbReference>
<evidence type="ECO:0000256" key="2">
    <source>
        <dbReference type="ARBA" id="ARBA00004922"/>
    </source>
</evidence>
<evidence type="ECO:0000256" key="7">
    <source>
        <dbReference type="RuleBase" id="RU003832"/>
    </source>
</evidence>
<protein>
    <recommendedName>
        <fullName evidence="7">Fucosyltransferase</fullName>
        <ecNumber evidence="7">2.4.1.-</ecNumber>
    </recommendedName>
</protein>
<reference evidence="9 10" key="1">
    <citation type="submission" date="2015-12" db="EMBL/GenBank/DDBJ databases">
        <title>The genome of Folsomia candida.</title>
        <authorList>
            <person name="Faddeeva A."/>
            <person name="Derks M.F."/>
            <person name="Anvar Y."/>
            <person name="Smit S."/>
            <person name="Van Straalen N."/>
            <person name="Roelofs D."/>
        </authorList>
    </citation>
    <scope>NUCLEOTIDE SEQUENCE [LARGE SCALE GENOMIC DNA]</scope>
    <source>
        <strain evidence="9 10">VU population</strain>
        <tissue evidence="9">Whole body</tissue>
    </source>
</reference>
<evidence type="ECO:0000256" key="3">
    <source>
        <dbReference type="ARBA" id="ARBA00008919"/>
    </source>
</evidence>
<evidence type="ECO:0000313" key="9">
    <source>
        <dbReference type="EMBL" id="OXA55791.1"/>
    </source>
</evidence>
<dbReference type="GO" id="GO:0000139">
    <property type="term" value="C:Golgi membrane"/>
    <property type="evidence" value="ECO:0007669"/>
    <property type="project" value="UniProtKB-SubCell"/>
</dbReference>
<comment type="similarity">
    <text evidence="3 7">Belongs to the glycosyltransferase 10 family.</text>
</comment>
<dbReference type="SUPFAM" id="SSF53756">
    <property type="entry name" value="UDP-Glycosyltransferase/glycogen phosphorylase"/>
    <property type="match status" value="1"/>
</dbReference>
<evidence type="ECO:0000256" key="5">
    <source>
        <dbReference type="ARBA" id="ARBA00022679"/>
    </source>
</evidence>
<dbReference type="Gene3D" id="3.40.50.11660">
    <property type="entry name" value="Glycosyl transferase family 10, C-terminal domain"/>
    <property type="match status" value="1"/>
</dbReference>
<keyword evidence="7" id="KW-0812">Transmembrane</keyword>
<dbReference type="Proteomes" id="UP000198287">
    <property type="component" value="Unassembled WGS sequence"/>
</dbReference>
<dbReference type="InterPro" id="IPR038577">
    <property type="entry name" value="GT10-like_C_sf"/>
</dbReference>
<keyword evidence="7" id="KW-0472">Membrane</keyword>
<comment type="pathway">
    <text evidence="2">Protein modification; protein glycosylation.</text>
</comment>
<dbReference type="AlphaFoldDB" id="A0A226EG81"/>
<dbReference type="EMBL" id="LNIX01000004">
    <property type="protein sequence ID" value="OXA55791.1"/>
    <property type="molecule type" value="Genomic_DNA"/>
</dbReference>
<dbReference type="OrthoDB" id="427096at2759"/>
<keyword evidence="4 7" id="KW-0328">Glycosyltransferase</keyword>
<keyword evidence="10" id="KW-1185">Reference proteome</keyword>
<dbReference type="PANTHER" id="PTHR48438">
    <property type="entry name" value="ALPHA-(1,3)-FUCOSYLTRANSFERASE C-RELATED"/>
    <property type="match status" value="1"/>
</dbReference>
<keyword evidence="5 7" id="KW-0808">Transferase</keyword>
<evidence type="ECO:0000259" key="8">
    <source>
        <dbReference type="Pfam" id="PF00852"/>
    </source>
</evidence>
<dbReference type="GO" id="GO:0008417">
    <property type="term" value="F:fucosyltransferase activity"/>
    <property type="evidence" value="ECO:0007669"/>
    <property type="project" value="InterPro"/>
</dbReference>
<dbReference type="EC" id="2.4.1.-" evidence="7"/>
<keyword evidence="6 7" id="KW-0333">Golgi apparatus</keyword>
<comment type="subcellular location">
    <subcellularLocation>
        <location evidence="1">Golgi apparatus membrane</location>
        <topology evidence="1">Single-pass type II membrane protein</topology>
    </subcellularLocation>
    <subcellularLocation>
        <location evidence="7">Golgi apparatus</location>
        <location evidence="7">Golgi stack membrane</location>
        <topology evidence="7">Single-pass type II membrane protein</topology>
    </subcellularLocation>
</comment>
<accession>A0A226EG81</accession>
<proteinExistence type="inferred from homology"/>
<name>A0A226EG81_FOLCA</name>
<gene>
    <name evidence="9" type="ORF">Fcan01_09423</name>
</gene>
<organism evidence="9 10">
    <name type="scientific">Folsomia candida</name>
    <name type="common">Springtail</name>
    <dbReference type="NCBI Taxonomy" id="158441"/>
    <lineage>
        <taxon>Eukaryota</taxon>
        <taxon>Metazoa</taxon>
        <taxon>Ecdysozoa</taxon>
        <taxon>Arthropoda</taxon>
        <taxon>Hexapoda</taxon>
        <taxon>Collembola</taxon>
        <taxon>Entomobryomorpha</taxon>
        <taxon>Isotomoidea</taxon>
        <taxon>Isotomidae</taxon>
        <taxon>Proisotominae</taxon>
        <taxon>Folsomia</taxon>
    </lineage>
</organism>
<dbReference type="FunFam" id="3.40.50.11660:FF:000004">
    <property type="entry name" value="Glycoprotein 3-alpha-L-fucosyltransferase A"/>
    <property type="match status" value="1"/>
</dbReference>
<dbReference type="Pfam" id="PF00852">
    <property type="entry name" value="Glyco_transf_10"/>
    <property type="match status" value="1"/>
</dbReference>
<sequence>MTGGKCHLGVNPISDISGVLLIQFNNPFLSEFVGSSTLVLIELKLGPVVRITSFSYFNNVSPIITKSDLVDLDRTAEPPEIFKRDDLWRLSNNSYRGDDPDRWIFQRQWAINVSRSEYMKSIKKKKRILVDGLFNLDDEERLLPCDEDGVNFSQFCQLVEDNPLSSYVNFDEFDAVLSRRDWTYQFYEGKIPPRLLSFFHIQESPYTLHQGDFRPNNPILASYWRGSDIEAPYYKWIPSTNNPSSNIKFTKTPEKNYAQDKYKFAAIVVSHCPTYNDRLRYVYQLQNYIPVDIYGRCGPLKCGQTCFENISRDYKFYLAFENANCRDYITEKLFLNALGNDIIPIVLGAHRDDYKYAAPPNSYIHVEDFPSVKELADYLTLLDQNDDLYNSYFKWKGTGHIVKGHHDLFCRVCAFLHYADFHPPPPLQDHWPKNPYNWLQVNPCLKPGEHFWE</sequence>
<feature type="domain" description="Fucosyltransferase C-terminal" evidence="8">
    <location>
        <begin position="259"/>
        <end position="418"/>
    </location>
</feature>
<evidence type="ECO:0000256" key="6">
    <source>
        <dbReference type="ARBA" id="ARBA00023034"/>
    </source>
</evidence>
<dbReference type="InterPro" id="IPR001503">
    <property type="entry name" value="Glyco_trans_10"/>
</dbReference>
<dbReference type="STRING" id="158441.A0A226EG81"/>
<dbReference type="InterPro" id="IPR055270">
    <property type="entry name" value="Glyco_tran_10_C"/>
</dbReference>
<comment type="caution">
    <text evidence="9">The sequence shown here is derived from an EMBL/GenBank/DDBJ whole genome shotgun (WGS) entry which is preliminary data.</text>
</comment>
<dbReference type="PANTHER" id="PTHR48438:SF1">
    <property type="entry name" value="ALPHA-(1,3)-FUCOSYLTRANSFERASE C-RELATED"/>
    <property type="match status" value="1"/>
</dbReference>
<evidence type="ECO:0000256" key="4">
    <source>
        <dbReference type="ARBA" id="ARBA00022676"/>
    </source>
</evidence>
<evidence type="ECO:0000313" key="10">
    <source>
        <dbReference type="Proteomes" id="UP000198287"/>
    </source>
</evidence>